<dbReference type="InterPro" id="IPR011765">
    <property type="entry name" value="Pept_M16_N"/>
</dbReference>
<evidence type="ECO:0000256" key="1">
    <source>
        <dbReference type="ARBA" id="ARBA00001947"/>
    </source>
</evidence>
<comment type="cofactor">
    <cofactor evidence="1">
        <name>Zn(2+)</name>
        <dbReference type="ChEBI" id="CHEBI:29105"/>
    </cofactor>
</comment>
<reference evidence="8 9" key="1">
    <citation type="submission" date="2019-11" db="EMBL/GenBank/DDBJ databases">
        <title>Comparative genomics of hydrocarbon-degrading Desulfosarcina strains.</title>
        <authorList>
            <person name="Watanabe M."/>
            <person name="Kojima H."/>
            <person name="Fukui M."/>
        </authorList>
    </citation>
    <scope>NUCLEOTIDE SEQUENCE [LARGE SCALE GENOMIC DNA]</scope>
    <source>
        <strain evidence="8 9">PP31</strain>
    </source>
</reference>
<organism evidence="8 9">
    <name type="scientific">Desulfosarcina widdelii</name>
    <dbReference type="NCBI Taxonomy" id="947919"/>
    <lineage>
        <taxon>Bacteria</taxon>
        <taxon>Pseudomonadati</taxon>
        <taxon>Thermodesulfobacteriota</taxon>
        <taxon>Desulfobacteria</taxon>
        <taxon>Desulfobacterales</taxon>
        <taxon>Desulfosarcinaceae</taxon>
        <taxon>Desulfosarcina</taxon>
    </lineage>
</organism>
<proteinExistence type="predicted"/>
<keyword evidence="3" id="KW-0479">Metal-binding</keyword>
<sequence length="991" mass="109890">MNHPLDKNKPGIGAGDRIGGYMVAKTAYLTDIRSWLYQLEHEATGARHIHIGNADRENTFGVAFKTVPSDSTGVAHILEHTVLCGSKRFPVRDPFFSMLKRSLSTFMNAFTASDWTMYPFATQNRKDFYNLMDVYLDAAFFPKIEELSFKQEGHRLEVVGEGADMHLEYKGVVYNEMKGAMSSPDQVLVRSLLNALYPDTTYSNNSGGEPSAIPSLTHEQLKTFHARHYHPSNAFFYTYGNLSLKEHLAFIEDRVLRHFSRIDPGTEVPSQPRWPAPKTVVYPYPLDPDENASKKYQACVAWLLTDIRDTFEVLVLAVIEQILIGNAASPLRKALMDSQLGTALSDGTGFDAENRDTMFSVGLKDIAESATETIETIVFNELEKLARDGIDPELVESAIHQIEFHRKEVTNTPYPYGIKLLIGVAASWMHGGDPERILQLDADFDRLRKALAEGPFLEKKIRSYFLDNPHRVRFLLKPDQTMAEKENRRVAAELAEIQSNLAESDLQQIRADAAALKALQETSENVACLPTLEREDIPPAVVKIDPVPGCFTPPVWAYDQSTSGIFYFSGGLGAGNIAPDLLPLVPFFCYAVSRTGTAASDYTQMARRMDRVTGGIGFNANARTRFDDSGACLPFVTFTGKCLNRNQDRMFDIIQELATQVDFRDLTRLRQLVLEYRAGLEAAVVHNGHRLAISLASRSFTPANQLQEIWGGVHQLHTIKRLEKETAGEGVEKLAANLKSVGDTLFCRENATLALVGETEMLDKAVDPINTLTAALPGNGVGGFVPPALADSPGIALEGWSTATAVSFVAQTFSTVRLGHADSPALSVIAKMLRSLYLHREIREKGGAYGGFALYNAEDGLFSFASYRDPHIAGTLQVYDRVADFIRSGKFTEEDVKEAILQVCSEIDKPDPPGPAARKAFYRRIIGLSDETRLRHKENLLQLTREAVMATANRYFTEDRSNKAVAVISSRSLLEAANEKLSGRKLILQNV</sequence>
<dbReference type="EMBL" id="AP021875">
    <property type="protein sequence ID" value="BBO78034.1"/>
    <property type="molecule type" value="Genomic_DNA"/>
</dbReference>
<evidence type="ECO:0000256" key="3">
    <source>
        <dbReference type="ARBA" id="ARBA00022723"/>
    </source>
</evidence>
<dbReference type="FunFam" id="3.30.830.10:FF:000011">
    <property type="entry name" value="Presequence protease, mitochondrial"/>
    <property type="match status" value="1"/>
</dbReference>
<dbReference type="InterPro" id="IPR013578">
    <property type="entry name" value="Peptidase_M16C_assoc"/>
</dbReference>
<accession>A0A5K7ZI73</accession>
<dbReference type="Gene3D" id="3.30.830.10">
    <property type="entry name" value="Metalloenzyme, LuxS/M16 peptidase-like"/>
    <property type="match status" value="4"/>
</dbReference>
<dbReference type="Proteomes" id="UP000427769">
    <property type="component" value="Chromosome"/>
</dbReference>
<dbReference type="PANTHER" id="PTHR43016:SF13">
    <property type="entry name" value="PRESEQUENCE PROTEASE, MITOCHONDRIAL"/>
    <property type="match status" value="1"/>
</dbReference>
<evidence type="ECO:0000259" key="7">
    <source>
        <dbReference type="PROSITE" id="PS50804"/>
    </source>
</evidence>
<dbReference type="OrthoDB" id="9762027at2"/>
<protein>
    <submittedName>
        <fullName evidence="8">Metalloprotease</fullName>
    </submittedName>
</protein>
<evidence type="ECO:0000313" key="9">
    <source>
        <dbReference type="Proteomes" id="UP000427769"/>
    </source>
</evidence>
<dbReference type="PROSITE" id="PS50804">
    <property type="entry name" value="SCAN_BOX"/>
    <property type="match status" value="1"/>
</dbReference>
<keyword evidence="2 8" id="KW-0645">Protease</keyword>
<dbReference type="SUPFAM" id="SSF63411">
    <property type="entry name" value="LuxS/MPP-like metallohydrolase"/>
    <property type="match status" value="4"/>
</dbReference>
<dbReference type="InterPro" id="IPR055130">
    <property type="entry name" value="PreP_C"/>
</dbReference>
<gene>
    <name evidence="8" type="ORF">DSCW_54510</name>
</gene>
<dbReference type="Pfam" id="PF05193">
    <property type="entry name" value="Peptidase_M16_C"/>
    <property type="match status" value="1"/>
</dbReference>
<dbReference type="GO" id="GO:0006508">
    <property type="term" value="P:proteolysis"/>
    <property type="evidence" value="ECO:0007669"/>
    <property type="project" value="UniProtKB-KW"/>
</dbReference>
<dbReference type="GO" id="GO:0046872">
    <property type="term" value="F:metal ion binding"/>
    <property type="evidence" value="ECO:0007669"/>
    <property type="project" value="UniProtKB-KW"/>
</dbReference>
<feature type="domain" description="SCAN box" evidence="7">
    <location>
        <begin position="278"/>
        <end position="323"/>
    </location>
</feature>
<evidence type="ECO:0000256" key="4">
    <source>
        <dbReference type="ARBA" id="ARBA00022801"/>
    </source>
</evidence>
<evidence type="ECO:0000256" key="5">
    <source>
        <dbReference type="ARBA" id="ARBA00022833"/>
    </source>
</evidence>
<dbReference type="SMART" id="SM01264">
    <property type="entry name" value="M16C_associated"/>
    <property type="match status" value="1"/>
</dbReference>
<evidence type="ECO:0000256" key="6">
    <source>
        <dbReference type="ARBA" id="ARBA00023049"/>
    </source>
</evidence>
<evidence type="ECO:0000256" key="2">
    <source>
        <dbReference type="ARBA" id="ARBA00022670"/>
    </source>
</evidence>
<dbReference type="AlphaFoldDB" id="A0A5K7ZI73"/>
<name>A0A5K7ZI73_9BACT</name>
<dbReference type="GO" id="GO:0008237">
    <property type="term" value="F:metallopeptidase activity"/>
    <property type="evidence" value="ECO:0007669"/>
    <property type="project" value="UniProtKB-KW"/>
</dbReference>
<dbReference type="Pfam" id="PF00675">
    <property type="entry name" value="Peptidase_M16"/>
    <property type="match status" value="1"/>
</dbReference>
<dbReference type="Pfam" id="PF22516">
    <property type="entry name" value="PreP_C"/>
    <property type="match status" value="1"/>
</dbReference>
<dbReference type="KEGG" id="dwd:DSCW_54510"/>
<dbReference type="InterPro" id="IPR007863">
    <property type="entry name" value="Peptidase_M16_C"/>
</dbReference>
<dbReference type="InterPro" id="IPR003309">
    <property type="entry name" value="SCAN_dom"/>
</dbReference>
<keyword evidence="5" id="KW-0862">Zinc</keyword>
<dbReference type="InterPro" id="IPR011249">
    <property type="entry name" value="Metalloenz_LuxS/M16"/>
</dbReference>
<dbReference type="Pfam" id="PF08367">
    <property type="entry name" value="M16C_assoc"/>
    <property type="match status" value="1"/>
</dbReference>
<keyword evidence="4" id="KW-0378">Hydrolase</keyword>
<dbReference type="PANTHER" id="PTHR43016">
    <property type="entry name" value="PRESEQUENCE PROTEASE"/>
    <property type="match status" value="1"/>
</dbReference>
<keyword evidence="6 8" id="KW-0482">Metalloprotease</keyword>
<evidence type="ECO:0000313" key="8">
    <source>
        <dbReference type="EMBL" id="BBO78034.1"/>
    </source>
</evidence>
<dbReference type="RefSeq" id="WP_155306710.1">
    <property type="nucleotide sequence ID" value="NZ_AP021875.1"/>
</dbReference>
<keyword evidence="9" id="KW-1185">Reference proteome</keyword>
<dbReference type="FunFam" id="3.30.830.10:FF:000009">
    <property type="entry name" value="Presequence protease, mitochondrial"/>
    <property type="match status" value="1"/>
</dbReference>